<dbReference type="STRING" id="40149.A0A0E0CZF1"/>
<reference evidence="2" key="1">
    <citation type="submission" date="2015-04" db="UniProtKB">
        <authorList>
            <consortium name="EnsemblPlants"/>
        </authorList>
    </citation>
    <scope>IDENTIFICATION</scope>
</reference>
<dbReference type="HOGENOM" id="CLU_1268665_0_0_1"/>
<feature type="region of interest" description="Disordered" evidence="1">
    <location>
        <begin position="100"/>
        <end position="178"/>
    </location>
</feature>
<feature type="region of interest" description="Disordered" evidence="1">
    <location>
        <begin position="1"/>
        <end position="24"/>
    </location>
</feature>
<accession>A0A0E0CZF1</accession>
<feature type="compositionally biased region" description="Low complexity" evidence="1">
    <location>
        <begin position="139"/>
        <end position="159"/>
    </location>
</feature>
<sequence>MAARRHGRRDHAAAVDSAGSVGADVDLADSKPWPTFAPPPPSARMLADILFTATAASSPCMALRARRHPLGLADGRHRQCQALLRRPLLLSLLVFVSERHRRQRGPPPPSLGGCAGDRWSHLPSSRMENKTRRGEGEGEAVADGATAASVSTSAPLPAARVADRRPSRQPSSQPLSSLASRRLSMAAPATGGGISADVHILHSENSNIKSIYYRILLP</sequence>
<evidence type="ECO:0000256" key="1">
    <source>
        <dbReference type="SAM" id="MobiDB-lite"/>
    </source>
</evidence>
<evidence type="ECO:0000313" key="2">
    <source>
        <dbReference type="EnsemblPlants" id="OMERI03G13140.1"/>
    </source>
</evidence>
<organism evidence="2">
    <name type="scientific">Oryza meridionalis</name>
    <dbReference type="NCBI Taxonomy" id="40149"/>
    <lineage>
        <taxon>Eukaryota</taxon>
        <taxon>Viridiplantae</taxon>
        <taxon>Streptophyta</taxon>
        <taxon>Embryophyta</taxon>
        <taxon>Tracheophyta</taxon>
        <taxon>Spermatophyta</taxon>
        <taxon>Magnoliopsida</taxon>
        <taxon>Liliopsida</taxon>
        <taxon>Poales</taxon>
        <taxon>Poaceae</taxon>
        <taxon>BOP clade</taxon>
        <taxon>Oryzoideae</taxon>
        <taxon>Oryzeae</taxon>
        <taxon>Oryzinae</taxon>
        <taxon>Oryza</taxon>
    </lineage>
</organism>
<evidence type="ECO:0000313" key="3">
    <source>
        <dbReference type="Proteomes" id="UP000008021"/>
    </source>
</evidence>
<proteinExistence type="predicted"/>
<keyword evidence="3" id="KW-1185">Reference proteome</keyword>
<feature type="compositionally biased region" description="Basic and acidic residues" evidence="1">
    <location>
        <begin position="127"/>
        <end position="136"/>
    </location>
</feature>
<protein>
    <submittedName>
        <fullName evidence="2">Uncharacterized protein</fullName>
    </submittedName>
</protein>
<dbReference type="AlphaFoldDB" id="A0A0E0CZF1"/>
<feature type="compositionally biased region" description="Low complexity" evidence="1">
    <location>
        <begin position="168"/>
        <end position="178"/>
    </location>
</feature>
<feature type="compositionally biased region" description="Low complexity" evidence="1">
    <location>
        <begin position="14"/>
        <end position="24"/>
    </location>
</feature>
<name>A0A0E0CZF1_9ORYZ</name>
<dbReference type="EnsemblPlants" id="OMERI03G13140.1">
    <property type="protein sequence ID" value="OMERI03G13140.1"/>
    <property type="gene ID" value="OMERI03G13140"/>
</dbReference>
<dbReference type="Gramene" id="OMERI03G13140.1">
    <property type="protein sequence ID" value="OMERI03G13140.1"/>
    <property type="gene ID" value="OMERI03G13140"/>
</dbReference>
<reference evidence="2" key="2">
    <citation type="submission" date="2018-05" db="EMBL/GenBank/DDBJ databases">
        <title>OmerRS3 (Oryza meridionalis Reference Sequence Version 3).</title>
        <authorList>
            <person name="Zhang J."/>
            <person name="Kudrna D."/>
            <person name="Lee S."/>
            <person name="Talag J."/>
            <person name="Welchert J."/>
            <person name="Wing R.A."/>
        </authorList>
    </citation>
    <scope>NUCLEOTIDE SEQUENCE [LARGE SCALE GENOMIC DNA]</scope>
    <source>
        <strain evidence="2">cv. OR44</strain>
    </source>
</reference>
<dbReference type="Proteomes" id="UP000008021">
    <property type="component" value="Chromosome 3"/>
</dbReference>